<dbReference type="PANTHER" id="PTHR15036:SF84">
    <property type="entry name" value="CONTACTIN-ASSOCIATED PROTEIN-LIKE 5 ISOFORM X1"/>
    <property type="match status" value="1"/>
</dbReference>
<feature type="transmembrane region" description="Helical" evidence="2">
    <location>
        <begin position="212"/>
        <end position="237"/>
    </location>
</feature>
<dbReference type="SMART" id="SM00282">
    <property type="entry name" value="LamG"/>
    <property type="match status" value="1"/>
</dbReference>
<gene>
    <name evidence="4" type="ORF">GSONMT00008498001</name>
</gene>
<dbReference type="InterPro" id="IPR050372">
    <property type="entry name" value="Neurexin-related_CASP"/>
</dbReference>
<dbReference type="STRING" id="8022.A0A060XX37"/>
<dbReference type="InterPro" id="IPR013320">
    <property type="entry name" value="ConA-like_dom_sf"/>
</dbReference>
<dbReference type="PANTHER" id="PTHR15036">
    <property type="entry name" value="PIKACHURIN-LIKE PROTEIN"/>
    <property type="match status" value="1"/>
</dbReference>
<reference evidence="4" key="1">
    <citation type="journal article" date="2014" name="Nat. Commun.">
        <title>The rainbow trout genome provides novel insights into evolution after whole-genome duplication in vertebrates.</title>
        <authorList>
            <person name="Berthelot C."/>
            <person name="Brunet F."/>
            <person name="Chalopin D."/>
            <person name="Juanchich A."/>
            <person name="Bernard M."/>
            <person name="Noel B."/>
            <person name="Bento P."/>
            <person name="Da Silva C."/>
            <person name="Labadie K."/>
            <person name="Alberti A."/>
            <person name="Aury J.M."/>
            <person name="Louis A."/>
            <person name="Dehais P."/>
            <person name="Bardou P."/>
            <person name="Montfort J."/>
            <person name="Klopp C."/>
            <person name="Cabau C."/>
            <person name="Gaspin C."/>
            <person name="Thorgaard G.H."/>
            <person name="Boussaha M."/>
            <person name="Quillet E."/>
            <person name="Guyomard R."/>
            <person name="Galiana D."/>
            <person name="Bobe J."/>
            <person name="Volff J.N."/>
            <person name="Genet C."/>
            <person name="Wincker P."/>
            <person name="Jaillon O."/>
            <person name="Roest Crollius H."/>
            <person name="Guiguen Y."/>
        </authorList>
    </citation>
    <scope>NUCLEOTIDE SEQUENCE [LARGE SCALE GENOMIC DNA]</scope>
</reference>
<protein>
    <recommendedName>
        <fullName evidence="3">Laminin G domain-containing protein</fullName>
    </recommendedName>
</protein>
<dbReference type="Gene3D" id="2.60.120.200">
    <property type="match status" value="1"/>
</dbReference>
<evidence type="ECO:0000313" key="5">
    <source>
        <dbReference type="Proteomes" id="UP000193380"/>
    </source>
</evidence>
<evidence type="ECO:0000256" key="1">
    <source>
        <dbReference type="PROSITE-ProRule" id="PRU00122"/>
    </source>
</evidence>
<evidence type="ECO:0000313" key="4">
    <source>
        <dbReference type="EMBL" id="CDQ81684.1"/>
    </source>
</evidence>
<dbReference type="CDD" id="cd00110">
    <property type="entry name" value="LamG"/>
    <property type="match status" value="1"/>
</dbReference>
<keyword evidence="2" id="KW-0812">Transmembrane</keyword>
<dbReference type="PaxDb" id="8022-A0A060XX37"/>
<dbReference type="InterPro" id="IPR001791">
    <property type="entry name" value="Laminin_G"/>
</dbReference>
<dbReference type="EMBL" id="FR905815">
    <property type="protein sequence ID" value="CDQ81684.1"/>
    <property type="molecule type" value="Genomic_DNA"/>
</dbReference>
<accession>A0A060XX37</accession>
<reference evidence="4" key="2">
    <citation type="submission" date="2014-03" db="EMBL/GenBank/DDBJ databases">
        <authorList>
            <person name="Genoscope - CEA"/>
        </authorList>
    </citation>
    <scope>NUCLEOTIDE SEQUENCE</scope>
</reference>
<organism evidence="4 5">
    <name type="scientific">Oncorhynchus mykiss</name>
    <name type="common">Rainbow trout</name>
    <name type="synonym">Salmo gairdneri</name>
    <dbReference type="NCBI Taxonomy" id="8022"/>
    <lineage>
        <taxon>Eukaryota</taxon>
        <taxon>Metazoa</taxon>
        <taxon>Chordata</taxon>
        <taxon>Craniata</taxon>
        <taxon>Vertebrata</taxon>
        <taxon>Euteleostomi</taxon>
        <taxon>Actinopterygii</taxon>
        <taxon>Neopterygii</taxon>
        <taxon>Teleostei</taxon>
        <taxon>Protacanthopterygii</taxon>
        <taxon>Salmoniformes</taxon>
        <taxon>Salmonidae</taxon>
        <taxon>Salmoninae</taxon>
        <taxon>Oncorhynchus</taxon>
    </lineage>
</organism>
<proteinExistence type="predicted"/>
<keyword evidence="2" id="KW-0472">Membrane</keyword>
<dbReference type="AlphaFoldDB" id="A0A060XX37"/>
<keyword evidence="2" id="KW-1133">Transmembrane helix</keyword>
<dbReference type="SUPFAM" id="SSF49899">
    <property type="entry name" value="Concanavalin A-like lectins/glucanases"/>
    <property type="match status" value="1"/>
</dbReference>
<evidence type="ECO:0000256" key="2">
    <source>
        <dbReference type="SAM" id="Phobius"/>
    </source>
</evidence>
<dbReference type="PROSITE" id="PS50025">
    <property type="entry name" value="LAM_G_DOMAIN"/>
    <property type="match status" value="1"/>
</dbReference>
<dbReference type="Proteomes" id="UP000193380">
    <property type="component" value="Unassembled WGS sequence"/>
</dbReference>
<name>A0A060XX37_ONCMY</name>
<comment type="caution">
    <text evidence="1">Lacks conserved residue(s) required for the propagation of feature annotation.</text>
</comment>
<feature type="domain" description="Laminin G" evidence="3">
    <location>
        <begin position="1"/>
        <end position="182"/>
    </location>
</feature>
<sequence>MQNRSFQASSVYRGNSRARENMAFIFMTTQSPAMLLTVSTFSQQYIAVILARNGSLQIWYHLHVDRRPDVFSPRPSSLADGHLHRIRIHREGKDVYLQIDQDIHRKYTLSSDAELILIRSLTLGIVVGGENVDEEVMQAGSKGFIGCLSSVQFNHMAPLKAALLNRGSSLVSVRGHLVESNCGAPADSTTSHPLSDQAAKTNKDNISLHDSAVIGGVVSAVIFITLCVVVVMTRFLYQHRQARRDASIKEKEHQTNLEIACRREAAYQAEPAYRTECHLHDSHSSTLRDNREYYI</sequence>
<evidence type="ECO:0000259" key="3">
    <source>
        <dbReference type="PROSITE" id="PS50025"/>
    </source>
</evidence>
<dbReference type="Pfam" id="PF02210">
    <property type="entry name" value="Laminin_G_2"/>
    <property type="match status" value="1"/>
</dbReference>